<protein>
    <submittedName>
        <fullName evidence="1 2">Uncharacterized protein</fullName>
    </submittedName>
</protein>
<name>J3PL39_GAET3</name>
<dbReference type="RefSeq" id="XP_009230474.1">
    <property type="nucleotide sequence ID" value="XM_009232210.1"/>
</dbReference>
<dbReference type="Proteomes" id="UP000006039">
    <property type="component" value="Unassembled WGS sequence"/>
</dbReference>
<reference evidence="1" key="2">
    <citation type="submission" date="2010-07" db="EMBL/GenBank/DDBJ databases">
        <authorList>
            <consortium name="The Broad Institute Genome Sequencing Platform"/>
            <consortium name="Broad Institute Genome Sequencing Center for Infectious Disease"/>
            <person name="Ma L.-J."/>
            <person name="Dead R."/>
            <person name="Young S."/>
            <person name="Zeng Q."/>
            <person name="Koehrsen M."/>
            <person name="Alvarado L."/>
            <person name="Berlin A."/>
            <person name="Chapman S.B."/>
            <person name="Chen Z."/>
            <person name="Freedman E."/>
            <person name="Gellesch M."/>
            <person name="Goldberg J."/>
            <person name="Griggs A."/>
            <person name="Gujja S."/>
            <person name="Heilman E.R."/>
            <person name="Heiman D."/>
            <person name="Hepburn T."/>
            <person name="Howarth C."/>
            <person name="Jen D."/>
            <person name="Larson L."/>
            <person name="Mehta T."/>
            <person name="Neiman D."/>
            <person name="Pearson M."/>
            <person name="Roberts A."/>
            <person name="Saif S."/>
            <person name="Shea T."/>
            <person name="Shenoy N."/>
            <person name="Sisk P."/>
            <person name="Stolte C."/>
            <person name="Sykes S."/>
            <person name="Walk T."/>
            <person name="White J."/>
            <person name="Yandava C."/>
            <person name="Haas B."/>
            <person name="Nusbaum C."/>
            <person name="Birren B."/>
        </authorList>
    </citation>
    <scope>NUCLEOTIDE SEQUENCE</scope>
    <source>
        <strain evidence="1">R3-111a-1</strain>
    </source>
</reference>
<gene>
    <name evidence="2" type="primary">20354741</name>
    <name evidence="1" type="ORF">GGTG_14283</name>
</gene>
<reference evidence="2" key="4">
    <citation type="journal article" date="2015" name="G3 (Bethesda)">
        <title>Genome sequences of three phytopathogenic species of the Magnaporthaceae family of fungi.</title>
        <authorList>
            <person name="Okagaki L.H."/>
            <person name="Nunes C.C."/>
            <person name="Sailsbery J."/>
            <person name="Clay B."/>
            <person name="Brown D."/>
            <person name="John T."/>
            <person name="Oh Y."/>
            <person name="Young N."/>
            <person name="Fitzgerald M."/>
            <person name="Haas B.J."/>
            <person name="Zeng Q."/>
            <person name="Young S."/>
            <person name="Adiconis X."/>
            <person name="Fan L."/>
            <person name="Levin J.Z."/>
            <person name="Mitchell T.K."/>
            <person name="Okubara P.A."/>
            <person name="Farman M.L."/>
            <person name="Kohn L.M."/>
            <person name="Birren B."/>
            <person name="Ma L.-J."/>
            <person name="Dean R.A."/>
        </authorList>
    </citation>
    <scope>NUCLEOTIDE SEQUENCE</scope>
    <source>
        <strain evidence="2">R3-111a-1</strain>
    </source>
</reference>
<evidence type="ECO:0000313" key="2">
    <source>
        <dbReference type="EnsemblFungi" id="EJT68137"/>
    </source>
</evidence>
<accession>J3PL39</accession>
<evidence type="ECO:0000313" key="1">
    <source>
        <dbReference type="EMBL" id="EJT68137.1"/>
    </source>
</evidence>
<reference evidence="3" key="1">
    <citation type="submission" date="2010-07" db="EMBL/GenBank/DDBJ databases">
        <title>The genome sequence of Gaeumannomyces graminis var. tritici strain R3-111a-1.</title>
        <authorList>
            <consortium name="The Broad Institute Genome Sequencing Platform"/>
            <person name="Ma L.-J."/>
            <person name="Dead R."/>
            <person name="Young S."/>
            <person name="Zeng Q."/>
            <person name="Koehrsen M."/>
            <person name="Alvarado L."/>
            <person name="Berlin A."/>
            <person name="Chapman S.B."/>
            <person name="Chen Z."/>
            <person name="Freedman E."/>
            <person name="Gellesch M."/>
            <person name="Goldberg J."/>
            <person name="Griggs A."/>
            <person name="Gujja S."/>
            <person name="Heilman E.R."/>
            <person name="Heiman D."/>
            <person name="Hepburn T."/>
            <person name="Howarth C."/>
            <person name="Jen D."/>
            <person name="Larson L."/>
            <person name="Mehta T."/>
            <person name="Neiman D."/>
            <person name="Pearson M."/>
            <person name="Roberts A."/>
            <person name="Saif S."/>
            <person name="Shea T."/>
            <person name="Shenoy N."/>
            <person name="Sisk P."/>
            <person name="Stolte C."/>
            <person name="Sykes S."/>
            <person name="Walk T."/>
            <person name="White J."/>
            <person name="Yandava C."/>
            <person name="Haas B."/>
            <person name="Nusbaum C."/>
            <person name="Birren B."/>
        </authorList>
    </citation>
    <scope>NUCLEOTIDE SEQUENCE [LARGE SCALE GENOMIC DNA]</scope>
    <source>
        <strain evidence="3">R3-111a-1</strain>
    </source>
</reference>
<dbReference type="GeneID" id="20354741"/>
<reference evidence="1" key="3">
    <citation type="submission" date="2010-09" db="EMBL/GenBank/DDBJ databases">
        <title>Annotation of Gaeumannomyces graminis var. tritici R3-111a-1.</title>
        <authorList>
            <consortium name="The Broad Institute Genome Sequencing Platform"/>
            <person name="Ma L.-J."/>
            <person name="Dead R."/>
            <person name="Young S.K."/>
            <person name="Zeng Q."/>
            <person name="Gargeya S."/>
            <person name="Fitzgerald M."/>
            <person name="Haas B."/>
            <person name="Abouelleil A."/>
            <person name="Alvarado L."/>
            <person name="Arachchi H.M."/>
            <person name="Berlin A."/>
            <person name="Brown A."/>
            <person name="Chapman S.B."/>
            <person name="Chen Z."/>
            <person name="Dunbar C."/>
            <person name="Freedman E."/>
            <person name="Gearin G."/>
            <person name="Gellesch M."/>
            <person name="Goldberg J."/>
            <person name="Griggs A."/>
            <person name="Gujja S."/>
            <person name="Heiman D."/>
            <person name="Howarth C."/>
            <person name="Larson L."/>
            <person name="Lui A."/>
            <person name="MacDonald P.J.P."/>
            <person name="Mehta T."/>
            <person name="Montmayeur A."/>
            <person name="Murphy C."/>
            <person name="Neiman D."/>
            <person name="Pearson M."/>
            <person name="Priest M."/>
            <person name="Roberts A."/>
            <person name="Saif S."/>
            <person name="Shea T."/>
            <person name="Shenoy N."/>
            <person name="Sisk P."/>
            <person name="Stolte C."/>
            <person name="Sykes S."/>
            <person name="Yandava C."/>
            <person name="Wortman J."/>
            <person name="Nusbaum C."/>
            <person name="Birren B."/>
        </authorList>
    </citation>
    <scope>NUCLEOTIDE SEQUENCE</scope>
    <source>
        <strain evidence="1">R3-111a-1</strain>
    </source>
</reference>
<dbReference type="VEuPathDB" id="FungiDB:GGTG_14283"/>
<sequence>MVLVTATSDGKFLAARHWSRGSTQFADQRRMKIEGRPKDLPPDLNIIAVAMAEGHLYINNNNTRIEEYNHTAGNPYSITYQGIVDIFPPED</sequence>
<organism evidence="1">
    <name type="scientific">Gaeumannomyces tritici (strain R3-111a-1)</name>
    <name type="common">Wheat and barley take-all root rot fungus</name>
    <name type="synonym">Gaeumannomyces graminis var. tritici</name>
    <dbReference type="NCBI Taxonomy" id="644352"/>
    <lineage>
        <taxon>Eukaryota</taxon>
        <taxon>Fungi</taxon>
        <taxon>Dikarya</taxon>
        <taxon>Ascomycota</taxon>
        <taxon>Pezizomycotina</taxon>
        <taxon>Sordariomycetes</taxon>
        <taxon>Sordariomycetidae</taxon>
        <taxon>Magnaporthales</taxon>
        <taxon>Magnaporthaceae</taxon>
        <taxon>Gaeumannomyces</taxon>
    </lineage>
</organism>
<dbReference type="AlphaFoldDB" id="J3PL39"/>
<dbReference type="EnsemblFungi" id="EJT68137">
    <property type="protein sequence ID" value="EJT68137"/>
    <property type="gene ID" value="GGTG_14283"/>
</dbReference>
<proteinExistence type="predicted"/>
<dbReference type="EMBL" id="GL385613">
    <property type="protein sequence ID" value="EJT68137.1"/>
    <property type="molecule type" value="Genomic_DNA"/>
</dbReference>
<dbReference type="HOGENOM" id="CLU_2427150_0_0_1"/>
<reference evidence="2" key="5">
    <citation type="submission" date="2018-04" db="UniProtKB">
        <authorList>
            <consortium name="EnsemblFungi"/>
        </authorList>
    </citation>
    <scope>IDENTIFICATION</scope>
    <source>
        <strain evidence="2">R3-111a-1</strain>
    </source>
</reference>
<keyword evidence="3" id="KW-1185">Reference proteome</keyword>
<evidence type="ECO:0000313" key="3">
    <source>
        <dbReference type="Proteomes" id="UP000006039"/>
    </source>
</evidence>